<dbReference type="AlphaFoldDB" id="H1S9N8"/>
<reference evidence="2 3" key="1">
    <citation type="journal article" date="2012" name="J. Bacteriol.">
        <title>De Novo Genome Project of Cupriavidus basilensis OR16.</title>
        <authorList>
            <person name="Cserhati M."/>
            <person name="Kriszt B."/>
            <person name="Szoboszlay S."/>
            <person name="Toth A."/>
            <person name="Szabo I."/>
            <person name="Tancsics A."/>
            <person name="Nagy I."/>
            <person name="Horvath B."/>
            <person name="Nagy I."/>
            <person name="Kukolya J."/>
        </authorList>
    </citation>
    <scope>NUCLEOTIDE SEQUENCE [LARGE SCALE GENOMIC DNA]</scope>
    <source>
        <strain evidence="2 3">OR16</strain>
    </source>
</reference>
<dbReference type="PATRIC" id="fig|1127483.3.peg.4770"/>
<evidence type="ECO:0000313" key="2">
    <source>
        <dbReference type="EMBL" id="EHP40814.1"/>
    </source>
</evidence>
<accession>H1S9N8</accession>
<name>H1S9N8_9BURK</name>
<evidence type="ECO:0000313" key="3">
    <source>
        <dbReference type="Proteomes" id="UP000005808"/>
    </source>
</evidence>
<protein>
    <submittedName>
        <fullName evidence="2">Carboxymuconolactone decarboxylase</fullName>
    </submittedName>
</protein>
<dbReference type="Proteomes" id="UP000005808">
    <property type="component" value="Unassembled WGS sequence"/>
</dbReference>
<sequence>MTHTARLPYFQLAPKSFKALLDLSAIVQNGLLGKRLVDLVFLRVSQINGCGFCIDMHWRDLIRQEVDPRHVNALAGWREAPFFSERERAALRWAEIVAATPHSDASDEEFAAVRAHFSDAEVAELGFAIVTINAWNLLNVSLRNPIPEKA</sequence>
<feature type="domain" description="Carboxymuconolactone decarboxylase-like" evidence="1">
    <location>
        <begin position="15"/>
        <end position="95"/>
    </location>
</feature>
<organism evidence="2 3">
    <name type="scientific">Cupriavidus basilensis OR16</name>
    <dbReference type="NCBI Taxonomy" id="1127483"/>
    <lineage>
        <taxon>Bacteria</taxon>
        <taxon>Pseudomonadati</taxon>
        <taxon>Pseudomonadota</taxon>
        <taxon>Betaproteobacteria</taxon>
        <taxon>Burkholderiales</taxon>
        <taxon>Burkholderiaceae</taxon>
        <taxon>Cupriavidus</taxon>
    </lineage>
</organism>
<dbReference type="InterPro" id="IPR029032">
    <property type="entry name" value="AhpD-like"/>
</dbReference>
<dbReference type="Gene3D" id="1.20.1290.10">
    <property type="entry name" value="AhpD-like"/>
    <property type="match status" value="1"/>
</dbReference>
<dbReference type="PANTHER" id="PTHR34846">
    <property type="entry name" value="4-CARBOXYMUCONOLACTONE DECARBOXYLASE FAMILY PROTEIN (AFU_ORTHOLOGUE AFUA_6G11590)"/>
    <property type="match status" value="1"/>
</dbReference>
<dbReference type="GO" id="GO:0051920">
    <property type="term" value="F:peroxiredoxin activity"/>
    <property type="evidence" value="ECO:0007669"/>
    <property type="project" value="InterPro"/>
</dbReference>
<dbReference type="RefSeq" id="WP_006160149.1">
    <property type="nucleotide sequence ID" value="NZ_AHJE01000058.1"/>
</dbReference>
<dbReference type="InterPro" id="IPR004675">
    <property type="entry name" value="AhpD_core"/>
</dbReference>
<evidence type="ECO:0000259" key="1">
    <source>
        <dbReference type="Pfam" id="PF02627"/>
    </source>
</evidence>
<comment type="caution">
    <text evidence="2">The sequence shown here is derived from an EMBL/GenBank/DDBJ whole genome shotgun (WGS) entry which is preliminary data.</text>
</comment>
<dbReference type="OrthoDB" id="9801997at2"/>
<dbReference type="NCBIfam" id="TIGR00778">
    <property type="entry name" value="ahpD_dom"/>
    <property type="match status" value="1"/>
</dbReference>
<dbReference type="Pfam" id="PF02627">
    <property type="entry name" value="CMD"/>
    <property type="match status" value="1"/>
</dbReference>
<dbReference type="SUPFAM" id="SSF69118">
    <property type="entry name" value="AhpD-like"/>
    <property type="match status" value="1"/>
</dbReference>
<dbReference type="InterPro" id="IPR003779">
    <property type="entry name" value="CMD-like"/>
</dbReference>
<dbReference type="EMBL" id="AHJE01000058">
    <property type="protein sequence ID" value="EHP40814.1"/>
    <property type="molecule type" value="Genomic_DNA"/>
</dbReference>
<gene>
    <name evidence="2" type="ORF">OR16_23863</name>
</gene>
<dbReference type="PANTHER" id="PTHR34846:SF10">
    <property type="entry name" value="CYTOPLASMIC PROTEIN"/>
    <property type="match status" value="1"/>
</dbReference>
<proteinExistence type="predicted"/>